<dbReference type="InterPro" id="IPR006439">
    <property type="entry name" value="HAD-SF_hydro_IA"/>
</dbReference>
<dbReference type="eggNOG" id="COG1011">
    <property type="taxonomic scope" value="Bacteria"/>
</dbReference>
<sequence length="243" mass="27337">MNTNNNIAAAWPGDPHLPHDEVVARGNAAYAQGMPLTDVIFDFGNVLIQWDAESVMLPRYSEELTRRFFTNEYSGFFDACNMLDKGEPTELAYAYVREHYGDQWADMLRYYHENFVDSLHGTVPGARMLVQDLKRAGIGVWGLSNWDKETFPIAKRQVDVFDELDGMVVSGYVGRIKPHADIFEFALEQFGIDRATSVFVDDRSGNVMGANAVGMRAIQFQDPRKLRTMLIAMGADIPQVAEA</sequence>
<dbReference type="PRINTS" id="PR00413">
    <property type="entry name" value="HADHALOGNASE"/>
</dbReference>
<organism evidence="1 2">
    <name type="scientific">Bifidobacterium magnum</name>
    <dbReference type="NCBI Taxonomy" id="1692"/>
    <lineage>
        <taxon>Bacteria</taxon>
        <taxon>Bacillati</taxon>
        <taxon>Actinomycetota</taxon>
        <taxon>Actinomycetes</taxon>
        <taxon>Bifidobacteriales</taxon>
        <taxon>Bifidobacteriaceae</taxon>
        <taxon>Bifidobacterium</taxon>
    </lineage>
</organism>
<dbReference type="NCBIfam" id="TIGR01509">
    <property type="entry name" value="HAD-SF-IA-v3"/>
    <property type="match status" value="1"/>
</dbReference>
<accession>A0A087BCN6</accession>
<dbReference type="InterPro" id="IPR023214">
    <property type="entry name" value="HAD_sf"/>
</dbReference>
<dbReference type="SFLD" id="SFLDG01129">
    <property type="entry name" value="C1.5:_HAD__Beta-PGM__Phosphata"/>
    <property type="match status" value="1"/>
</dbReference>
<dbReference type="STRING" id="1692.BMAGN_0659"/>
<dbReference type="InterPro" id="IPR036412">
    <property type="entry name" value="HAD-like_sf"/>
</dbReference>
<comment type="caution">
    <text evidence="1">The sequence shown here is derived from an EMBL/GenBank/DDBJ whole genome shotgun (WGS) entry which is preliminary data.</text>
</comment>
<proteinExistence type="predicted"/>
<dbReference type="Proteomes" id="UP000029052">
    <property type="component" value="Unassembled WGS sequence"/>
</dbReference>
<dbReference type="SFLD" id="SFLDS00003">
    <property type="entry name" value="Haloacid_Dehalogenase"/>
    <property type="match status" value="1"/>
</dbReference>
<dbReference type="GO" id="GO:0016787">
    <property type="term" value="F:hydrolase activity"/>
    <property type="evidence" value="ECO:0007669"/>
    <property type="project" value="UniProtKB-KW"/>
</dbReference>
<dbReference type="Pfam" id="PF00702">
    <property type="entry name" value="Hydrolase"/>
    <property type="match status" value="1"/>
</dbReference>
<dbReference type="CDD" id="cd02603">
    <property type="entry name" value="HAD_sEH-N_like"/>
    <property type="match status" value="1"/>
</dbReference>
<dbReference type="AlphaFoldDB" id="A0A087BCN6"/>
<dbReference type="Gene3D" id="3.40.50.1000">
    <property type="entry name" value="HAD superfamily/HAD-like"/>
    <property type="match status" value="1"/>
</dbReference>
<evidence type="ECO:0000313" key="1">
    <source>
        <dbReference type="EMBL" id="KFI68786.1"/>
    </source>
</evidence>
<dbReference type="EMBL" id="JGZB01000003">
    <property type="protein sequence ID" value="KFI68786.1"/>
    <property type="molecule type" value="Genomic_DNA"/>
</dbReference>
<gene>
    <name evidence="1" type="ORF">BMAGN_0659</name>
</gene>
<dbReference type="PANTHER" id="PTHR43611">
    <property type="entry name" value="ALPHA-D-GLUCOSE 1-PHOSPHATE PHOSPHATASE"/>
    <property type="match status" value="1"/>
</dbReference>
<reference evidence="1 2" key="1">
    <citation type="submission" date="2014-03" db="EMBL/GenBank/DDBJ databases">
        <title>Genomics of Bifidobacteria.</title>
        <authorList>
            <person name="Ventura M."/>
            <person name="Milani C."/>
            <person name="Lugli G.A."/>
        </authorList>
    </citation>
    <scope>NUCLEOTIDE SEQUENCE [LARGE SCALE GENOMIC DNA]</scope>
    <source>
        <strain evidence="1 2">LMG 11591</strain>
    </source>
</reference>
<keyword evidence="2" id="KW-1185">Reference proteome</keyword>
<protein>
    <submittedName>
        <fullName evidence="1">HAD-superfamily hydrolase</fullName>
    </submittedName>
</protein>
<name>A0A087BCN6_9BIFI</name>
<keyword evidence="1" id="KW-0378">Hydrolase</keyword>
<dbReference type="RefSeq" id="WP_022859251.1">
    <property type="nucleotide sequence ID" value="NZ_JGZB01000003.1"/>
</dbReference>
<evidence type="ECO:0000313" key="2">
    <source>
        <dbReference type="Proteomes" id="UP000029052"/>
    </source>
</evidence>
<dbReference type="SUPFAM" id="SSF56784">
    <property type="entry name" value="HAD-like"/>
    <property type="match status" value="1"/>
</dbReference>
<dbReference type="PANTHER" id="PTHR43611:SF3">
    <property type="entry name" value="FLAVIN MONONUCLEOTIDE HYDROLASE 1, CHLOROPLATIC"/>
    <property type="match status" value="1"/>
</dbReference>